<dbReference type="Pfam" id="PF03017">
    <property type="entry name" value="Transposase_23"/>
    <property type="match status" value="1"/>
</dbReference>
<feature type="domain" description="Transposase Tnp1/En/Spm-like" evidence="2">
    <location>
        <begin position="76"/>
        <end position="139"/>
    </location>
</feature>
<evidence type="ECO:0000313" key="4">
    <source>
        <dbReference type="Proteomes" id="UP000604825"/>
    </source>
</evidence>
<dbReference type="PANTHER" id="PTHR33170">
    <property type="entry name" value="DUF4283 DOMAIN-CONTAINING PROTEIN-RELATED"/>
    <property type="match status" value="1"/>
</dbReference>
<proteinExistence type="predicted"/>
<reference evidence="3" key="1">
    <citation type="submission" date="2020-10" db="EMBL/GenBank/DDBJ databases">
        <authorList>
            <person name="Han B."/>
            <person name="Lu T."/>
            <person name="Zhao Q."/>
            <person name="Huang X."/>
            <person name="Zhao Y."/>
        </authorList>
    </citation>
    <scope>NUCLEOTIDE SEQUENCE</scope>
</reference>
<organism evidence="3 4">
    <name type="scientific">Miscanthus lutarioriparius</name>
    <dbReference type="NCBI Taxonomy" id="422564"/>
    <lineage>
        <taxon>Eukaryota</taxon>
        <taxon>Viridiplantae</taxon>
        <taxon>Streptophyta</taxon>
        <taxon>Embryophyta</taxon>
        <taxon>Tracheophyta</taxon>
        <taxon>Spermatophyta</taxon>
        <taxon>Magnoliopsida</taxon>
        <taxon>Liliopsida</taxon>
        <taxon>Poales</taxon>
        <taxon>Poaceae</taxon>
        <taxon>PACMAD clade</taxon>
        <taxon>Panicoideae</taxon>
        <taxon>Andropogonodae</taxon>
        <taxon>Andropogoneae</taxon>
        <taxon>Saccharinae</taxon>
        <taxon>Miscanthus</taxon>
    </lineage>
</organism>
<gene>
    <name evidence="3" type="ORF">NCGR_LOCUS15706</name>
</gene>
<protein>
    <recommendedName>
        <fullName evidence="2">Transposase Tnp1/En/Spm-like domain-containing protein</fullName>
    </recommendedName>
</protein>
<feature type="compositionally biased region" description="Polar residues" evidence="1">
    <location>
        <begin position="233"/>
        <end position="242"/>
    </location>
</feature>
<keyword evidence="4" id="KW-1185">Reference proteome</keyword>
<sequence>MLSGLWLQHVSTPVDHLVTSSLITKSWICGSSIAGSRLYRGWLRRTTRRCSLDLCPKKSHSIYRLLLTKHYIGKDVILYALQREDQPVARGVVISVNPSTMHAGQALGRKHCEVVIKLVIKRDAKLPCPYPGVLEMADAKDLSIAWPYNRYIARLKVAVLNPDLIPDLVDVVIGDFVYELQFRVEKDITDGESQVIDMDSTMDEDKAPEKKEPENMDHDANKTTDDPAGKAPSKQTNSSVAPSGQHKSKAVTGASTESMVMAAKLAGVAGVQQDLAATVGAVLQHSNLEVIESA</sequence>
<dbReference type="OrthoDB" id="695286at2759"/>
<dbReference type="PANTHER" id="PTHR33170:SF41">
    <property type="entry name" value="CCHC-TYPE DOMAIN-CONTAINING PROTEIN"/>
    <property type="match status" value="1"/>
</dbReference>
<dbReference type="AlphaFoldDB" id="A0A811NFG8"/>
<evidence type="ECO:0000256" key="1">
    <source>
        <dbReference type="SAM" id="MobiDB-lite"/>
    </source>
</evidence>
<accession>A0A811NFG8</accession>
<feature type="region of interest" description="Disordered" evidence="1">
    <location>
        <begin position="193"/>
        <end position="254"/>
    </location>
</feature>
<dbReference type="InterPro" id="IPR004264">
    <property type="entry name" value="Transposase_23"/>
</dbReference>
<dbReference type="Proteomes" id="UP000604825">
    <property type="component" value="Unassembled WGS sequence"/>
</dbReference>
<evidence type="ECO:0000313" key="3">
    <source>
        <dbReference type="EMBL" id="CAD6223283.1"/>
    </source>
</evidence>
<dbReference type="EMBL" id="CAJGYO010000004">
    <property type="protein sequence ID" value="CAD6223283.1"/>
    <property type="molecule type" value="Genomic_DNA"/>
</dbReference>
<evidence type="ECO:0000259" key="2">
    <source>
        <dbReference type="Pfam" id="PF03017"/>
    </source>
</evidence>
<comment type="caution">
    <text evidence="3">The sequence shown here is derived from an EMBL/GenBank/DDBJ whole genome shotgun (WGS) entry which is preliminary data.</text>
</comment>
<name>A0A811NFG8_9POAL</name>
<feature type="compositionally biased region" description="Basic and acidic residues" evidence="1">
    <location>
        <begin position="203"/>
        <end position="228"/>
    </location>
</feature>